<gene>
    <name evidence="2" type="ORF">PXEA_LOCUS21364</name>
</gene>
<comment type="caution">
    <text evidence="2">The sequence shown here is derived from an EMBL/GenBank/DDBJ whole genome shotgun (WGS) entry which is preliminary data.</text>
</comment>
<proteinExistence type="predicted"/>
<dbReference type="EMBL" id="CAAALY010090998">
    <property type="protein sequence ID" value="VEL27924.1"/>
    <property type="molecule type" value="Genomic_DNA"/>
</dbReference>
<keyword evidence="3" id="KW-1185">Reference proteome</keyword>
<dbReference type="Proteomes" id="UP000784294">
    <property type="component" value="Unassembled WGS sequence"/>
</dbReference>
<evidence type="ECO:0000313" key="2">
    <source>
        <dbReference type="EMBL" id="VEL27924.1"/>
    </source>
</evidence>
<sequence>MFPIQLGPIPPGRSIFDRCNVVQFSEIEPKTHLHGVSCRHLPTQATGLLCLSHNWAPANSSSAGPGKRPDSSGAITLLCRKPPNRRGSLASSYPQTALLPLAWVS</sequence>
<dbReference type="AlphaFoldDB" id="A0A448X4L8"/>
<evidence type="ECO:0000313" key="3">
    <source>
        <dbReference type="Proteomes" id="UP000784294"/>
    </source>
</evidence>
<name>A0A448X4L8_9PLAT</name>
<evidence type="ECO:0000256" key="1">
    <source>
        <dbReference type="SAM" id="MobiDB-lite"/>
    </source>
</evidence>
<protein>
    <submittedName>
        <fullName evidence="2">Uncharacterized protein</fullName>
    </submittedName>
</protein>
<accession>A0A448X4L8</accession>
<feature type="region of interest" description="Disordered" evidence="1">
    <location>
        <begin position="58"/>
        <end position="77"/>
    </location>
</feature>
<reference evidence="2" key="1">
    <citation type="submission" date="2018-11" db="EMBL/GenBank/DDBJ databases">
        <authorList>
            <consortium name="Pathogen Informatics"/>
        </authorList>
    </citation>
    <scope>NUCLEOTIDE SEQUENCE</scope>
</reference>
<organism evidence="2 3">
    <name type="scientific">Protopolystoma xenopodis</name>
    <dbReference type="NCBI Taxonomy" id="117903"/>
    <lineage>
        <taxon>Eukaryota</taxon>
        <taxon>Metazoa</taxon>
        <taxon>Spiralia</taxon>
        <taxon>Lophotrochozoa</taxon>
        <taxon>Platyhelminthes</taxon>
        <taxon>Monogenea</taxon>
        <taxon>Polyopisthocotylea</taxon>
        <taxon>Polystomatidea</taxon>
        <taxon>Polystomatidae</taxon>
        <taxon>Protopolystoma</taxon>
    </lineage>
</organism>